<keyword evidence="4" id="KW-0255">Endonuclease</keyword>
<proteinExistence type="predicted"/>
<feature type="transmembrane region" description="Helical" evidence="2">
    <location>
        <begin position="56"/>
        <end position="86"/>
    </location>
</feature>
<accession>A0A0J6VS34</accession>
<feature type="transmembrane region" description="Helical" evidence="2">
    <location>
        <begin position="12"/>
        <end position="36"/>
    </location>
</feature>
<dbReference type="Gene3D" id="3.60.10.10">
    <property type="entry name" value="Endonuclease/exonuclease/phosphatase"/>
    <property type="match status" value="1"/>
</dbReference>
<keyword evidence="2" id="KW-0812">Transmembrane</keyword>
<dbReference type="GO" id="GO:0004519">
    <property type="term" value="F:endonuclease activity"/>
    <property type="evidence" value="ECO:0007669"/>
    <property type="project" value="UniProtKB-KW"/>
</dbReference>
<keyword evidence="2" id="KW-0472">Membrane</keyword>
<dbReference type="EMBL" id="LABY01000026">
    <property type="protein sequence ID" value="KMO42026.1"/>
    <property type="molecule type" value="Genomic_DNA"/>
</dbReference>
<gene>
    <name evidence="4" type="ORF">VQ02_04405</name>
</gene>
<feature type="region of interest" description="Disordered" evidence="1">
    <location>
        <begin position="337"/>
        <end position="366"/>
    </location>
</feature>
<comment type="caution">
    <text evidence="4">The sequence shown here is derived from an EMBL/GenBank/DDBJ whole genome shotgun (WGS) entry which is preliminary data.</text>
</comment>
<feature type="compositionally biased region" description="Basic and acidic residues" evidence="1">
    <location>
        <begin position="347"/>
        <end position="366"/>
    </location>
</feature>
<keyword evidence="2" id="KW-1133">Transmembrane helix</keyword>
<dbReference type="Proteomes" id="UP000035955">
    <property type="component" value="Unassembled WGS sequence"/>
</dbReference>
<keyword evidence="5" id="KW-1185">Reference proteome</keyword>
<reference evidence="4 5" key="1">
    <citation type="submission" date="2015-03" db="EMBL/GenBank/DDBJ databases">
        <title>Genome sequencing of Methylobacterium variabile DSM 16961.</title>
        <authorList>
            <person name="Chaudhry V."/>
            <person name="Patil P.B."/>
        </authorList>
    </citation>
    <scope>NUCLEOTIDE SEQUENCE [LARGE SCALE GENOMIC DNA]</scope>
    <source>
        <strain evidence="4 5">DSM 16961</strain>
    </source>
</reference>
<dbReference type="InterPro" id="IPR036691">
    <property type="entry name" value="Endo/exonu/phosph_ase_sf"/>
</dbReference>
<dbReference type="AlphaFoldDB" id="A0A0J6VS34"/>
<evidence type="ECO:0000256" key="1">
    <source>
        <dbReference type="SAM" id="MobiDB-lite"/>
    </source>
</evidence>
<evidence type="ECO:0000313" key="5">
    <source>
        <dbReference type="Proteomes" id="UP000035955"/>
    </source>
</evidence>
<dbReference type="OrthoDB" id="9796594at2"/>
<evidence type="ECO:0000259" key="3">
    <source>
        <dbReference type="Pfam" id="PF03372"/>
    </source>
</evidence>
<name>A0A0J6VS34_9HYPH</name>
<keyword evidence="4" id="KW-0540">Nuclease</keyword>
<dbReference type="SUPFAM" id="SSF56219">
    <property type="entry name" value="DNase I-like"/>
    <property type="match status" value="1"/>
</dbReference>
<sequence length="366" mass="39973">MRRRPRGKVHVPVSTLSIVAQGLAVALIAATLLPFWRSRAGLVRTFDFPRFQVAAAIPPVLVLLVAAGTDPVSLGLGGGLLAALFLQLRRILPFTRLTPPTARDAPADADPAACVAILIVNVLQSNRAYDRLLRLVEQSDPDLILALETDAGWRDALRPLRARYPHGVDQPQDNTYGLMLYSRLPLDDVRVCFLVEDDVPSVRAGVTLPSGERFTFHGVHPRPPHPGQSSAPRDGELVLIAREVAREGGPAVVAGDLNDVAWSRTTRLFQAIGGLLDPRVGRGAYPTFHAGWPMLRWPLDHAFFSEHFLLARLERLPDIGSDHFPILIALCRDEDAEAMQEPPASDAEDRREGAEAVAEARDEAKA</sequence>
<evidence type="ECO:0000256" key="2">
    <source>
        <dbReference type="SAM" id="Phobius"/>
    </source>
</evidence>
<evidence type="ECO:0000313" key="4">
    <source>
        <dbReference type="EMBL" id="KMO42026.1"/>
    </source>
</evidence>
<protein>
    <submittedName>
        <fullName evidence="4">Endonuclease</fullName>
    </submittedName>
</protein>
<feature type="domain" description="Endonuclease/exonuclease/phosphatase" evidence="3">
    <location>
        <begin position="123"/>
        <end position="323"/>
    </location>
</feature>
<keyword evidence="4" id="KW-0378">Hydrolase</keyword>
<dbReference type="Pfam" id="PF03372">
    <property type="entry name" value="Exo_endo_phos"/>
    <property type="match status" value="1"/>
</dbReference>
<dbReference type="InterPro" id="IPR005135">
    <property type="entry name" value="Endo/exonuclease/phosphatase"/>
</dbReference>
<dbReference type="PATRIC" id="fig|298794.3.peg.4131"/>
<organism evidence="4 5">
    <name type="scientific">Methylobacterium variabile</name>
    <dbReference type="NCBI Taxonomy" id="298794"/>
    <lineage>
        <taxon>Bacteria</taxon>
        <taxon>Pseudomonadati</taxon>
        <taxon>Pseudomonadota</taxon>
        <taxon>Alphaproteobacteria</taxon>
        <taxon>Hyphomicrobiales</taxon>
        <taxon>Methylobacteriaceae</taxon>
        <taxon>Methylobacterium</taxon>
    </lineage>
</organism>